<dbReference type="KEGG" id="ccam:M5D45_27330"/>
<organism evidence="1 2">
    <name type="scientific">Cupriavidus campinensis</name>
    <dbReference type="NCBI Taxonomy" id="151783"/>
    <lineage>
        <taxon>Bacteria</taxon>
        <taxon>Pseudomonadati</taxon>
        <taxon>Pseudomonadota</taxon>
        <taxon>Betaproteobacteria</taxon>
        <taxon>Burkholderiales</taxon>
        <taxon>Burkholderiaceae</taxon>
        <taxon>Cupriavidus</taxon>
    </lineage>
</organism>
<reference evidence="1" key="2">
    <citation type="submission" date="2022-05" db="EMBL/GenBank/DDBJ databases">
        <authorList>
            <person name="Kunte H.-J."/>
        </authorList>
    </citation>
    <scope>NUCLEOTIDE SEQUENCE</scope>
    <source>
        <strain evidence="1">G5</strain>
    </source>
</reference>
<proteinExistence type="predicted"/>
<dbReference type="SUPFAM" id="SSF53474">
    <property type="entry name" value="alpha/beta-Hydrolases"/>
    <property type="match status" value="1"/>
</dbReference>
<evidence type="ECO:0000313" key="2">
    <source>
        <dbReference type="Proteomes" id="UP001056132"/>
    </source>
</evidence>
<evidence type="ECO:0000313" key="1">
    <source>
        <dbReference type="EMBL" id="URF06789.1"/>
    </source>
</evidence>
<dbReference type="InterPro" id="IPR029058">
    <property type="entry name" value="AB_hydrolase_fold"/>
</dbReference>
<sequence>MRDLRYALLNGNATTTGGVLIALNTYTIHHGVNVGVEGDHATCPACKVGGPVYNDCDPRYSLHGKQILVSGARVFCKCKEHPRVLPSQHIFSIEVDRSPEQEEEAAVAATPNPGVTHLAAEIPSTKEYLLRPRGTLYWGGAGLDGDYVRPQLEAFRKAGIEHCFAGLTNSATADLPEGTAPVGMILDAIRSGFSVRYRDDGEWTITSGMVPEAPQFNLVGYSYGSLLAAQTAWSYARGGHVIDHLVLIASPIDVEFLSDLLAHPNIREVVTIDLGRHGDPIYAGMPWGELIATSPVLAKQFIANKGEGHFYYAHVMDDSPRRWTELAKRLRQEGLR</sequence>
<reference evidence="1" key="1">
    <citation type="journal article" date="2022" name="Microbiol. Resour. Announc.">
        <title>Genome Sequence of Cupriavidus campinensis Strain G5, a Member of a Bacterial Consortium Capable of Polyethylene Degradation.</title>
        <authorList>
            <person name="Schneider B."/>
            <person name="Pfeiffer F."/>
            <person name="Dyall-Smith M."/>
            <person name="Kunte H.J."/>
        </authorList>
    </citation>
    <scope>NUCLEOTIDE SEQUENCE</scope>
    <source>
        <strain evidence="1">G5</strain>
    </source>
</reference>
<dbReference type="CDD" id="cd14744">
    <property type="entry name" value="PAAR_CT_2"/>
    <property type="match status" value="1"/>
</dbReference>
<dbReference type="Pfam" id="PF05488">
    <property type="entry name" value="PAAR_motif"/>
    <property type="match status" value="1"/>
</dbReference>
<dbReference type="EMBL" id="CP097331">
    <property type="protein sequence ID" value="URF06789.1"/>
    <property type="molecule type" value="Genomic_DNA"/>
</dbReference>
<dbReference type="InterPro" id="IPR008727">
    <property type="entry name" value="PAAR_motif"/>
</dbReference>
<dbReference type="AlphaFoldDB" id="A0AAE9I3V3"/>
<evidence type="ECO:0008006" key="3">
    <source>
        <dbReference type="Google" id="ProtNLM"/>
    </source>
</evidence>
<gene>
    <name evidence="1" type="ORF">M5D45_27330</name>
</gene>
<dbReference type="Proteomes" id="UP001056132">
    <property type="component" value="Chromosome 2"/>
</dbReference>
<name>A0AAE9I3V3_9BURK</name>
<accession>A0AAE9I3V3</accession>
<protein>
    <recommendedName>
        <fullName evidence="3">PAAR domain-containing protein</fullName>
    </recommendedName>
</protein>
<dbReference type="RefSeq" id="WP_250025562.1">
    <property type="nucleotide sequence ID" value="NZ_CP097331.1"/>
</dbReference>